<dbReference type="Gene3D" id="3.90.1200.10">
    <property type="match status" value="1"/>
</dbReference>
<name>A0A511DPN1_9PSEU</name>
<dbReference type="CDD" id="cd05154">
    <property type="entry name" value="ACAD10_11_N-like"/>
    <property type="match status" value="1"/>
</dbReference>
<comment type="caution">
    <text evidence="2">The sequence shown here is derived from an EMBL/GenBank/DDBJ whole genome shotgun (WGS) entry which is preliminary data.</text>
</comment>
<protein>
    <submittedName>
        <fullName evidence="2">Acyl-CoA dehydrogenase</fullName>
    </submittedName>
</protein>
<dbReference type="SUPFAM" id="SSF56112">
    <property type="entry name" value="Protein kinase-like (PK-like)"/>
    <property type="match status" value="1"/>
</dbReference>
<dbReference type="PANTHER" id="PTHR21310">
    <property type="entry name" value="AMINOGLYCOSIDE PHOSPHOTRANSFERASE-RELATED-RELATED"/>
    <property type="match status" value="1"/>
</dbReference>
<dbReference type="GO" id="GO:0004672">
    <property type="term" value="F:protein kinase activity"/>
    <property type="evidence" value="ECO:0007669"/>
    <property type="project" value="InterPro"/>
</dbReference>
<dbReference type="Pfam" id="PF01636">
    <property type="entry name" value="APH"/>
    <property type="match status" value="1"/>
</dbReference>
<organism evidence="2 3">
    <name type="scientific">Pseudonocardia sulfidoxydans NBRC 16205</name>
    <dbReference type="NCBI Taxonomy" id="1223511"/>
    <lineage>
        <taxon>Bacteria</taxon>
        <taxon>Bacillati</taxon>
        <taxon>Actinomycetota</taxon>
        <taxon>Actinomycetes</taxon>
        <taxon>Pseudonocardiales</taxon>
        <taxon>Pseudonocardiaceae</taxon>
        <taxon>Pseudonocardia</taxon>
    </lineage>
</organism>
<dbReference type="Proteomes" id="UP000321685">
    <property type="component" value="Unassembled WGS sequence"/>
</dbReference>
<proteinExistence type="predicted"/>
<sequence length="346" mass="37158">MTDVDHVRVAQEERVLSGLRTWLPTRAPELGAVQSVRPISGGRSNLVYGIDTDDGATYCLRCSTSDDGAAAKAIQREYELVTALGATAVPVPTTYAVCTDVQVIGAPFFLMSFAQGAALDSTDALRAVAPGDRATIGTKLARALADIHRVGVEAAGLASLLRAEPFVLRQLRRWRGLLTEQDVAEHPGLESVARSLEQRFPGEPRVALLHGDFKIGNCLLTADGQLRAVVDWELASTGDPRADLGWFLASWSAPGESGTRIVPPPGRVPGYCGRDDLIEAYAGRADAPLDGLTYFEAFAQWKWACIDAGIRRRFSRPGHVSATRLDLDVVGAELTARLARAGELLE</sequence>
<gene>
    <name evidence="2" type="ORF">PSU4_57250</name>
</gene>
<evidence type="ECO:0000313" key="2">
    <source>
        <dbReference type="EMBL" id="GEL26771.1"/>
    </source>
</evidence>
<dbReference type="PANTHER" id="PTHR21310:SF40">
    <property type="entry name" value="AMINOGLYCOSIDE PHOSPHOTRANSFERASE DOMAIN-CONTAINING PROTEIN-RELATED"/>
    <property type="match status" value="1"/>
</dbReference>
<accession>A0A511DPN1</accession>
<feature type="domain" description="Aminoglycoside phosphotransferase" evidence="1">
    <location>
        <begin position="36"/>
        <end position="255"/>
    </location>
</feature>
<dbReference type="InterPro" id="IPR041726">
    <property type="entry name" value="ACAD10_11_N"/>
</dbReference>
<dbReference type="RefSeq" id="WP_147115425.1">
    <property type="nucleotide sequence ID" value="NZ_BJVJ01000110.1"/>
</dbReference>
<reference evidence="2 3" key="1">
    <citation type="submission" date="2019-07" db="EMBL/GenBank/DDBJ databases">
        <title>Whole genome shotgun sequence of Pseudonocardia sulfidoxydans NBRC 16205.</title>
        <authorList>
            <person name="Hosoyama A."/>
            <person name="Uohara A."/>
            <person name="Ohji S."/>
            <person name="Ichikawa N."/>
        </authorList>
    </citation>
    <scope>NUCLEOTIDE SEQUENCE [LARGE SCALE GENOMIC DNA]</scope>
    <source>
        <strain evidence="2 3">NBRC 16205</strain>
    </source>
</reference>
<dbReference type="PROSITE" id="PS00108">
    <property type="entry name" value="PROTEIN_KINASE_ST"/>
    <property type="match status" value="1"/>
</dbReference>
<dbReference type="InterPro" id="IPR008271">
    <property type="entry name" value="Ser/Thr_kinase_AS"/>
</dbReference>
<dbReference type="InterPro" id="IPR002575">
    <property type="entry name" value="Aminoglycoside_PTrfase"/>
</dbReference>
<dbReference type="OrthoDB" id="3806873at2"/>
<dbReference type="Gene3D" id="3.30.200.20">
    <property type="entry name" value="Phosphorylase Kinase, domain 1"/>
    <property type="match status" value="1"/>
</dbReference>
<keyword evidence="3" id="KW-1185">Reference proteome</keyword>
<dbReference type="AlphaFoldDB" id="A0A511DPN1"/>
<dbReference type="InterPro" id="IPR051678">
    <property type="entry name" value="AGP_Transferase"/>
</dbReference>
<dbReference type="InterPro" id="IPR011009">
    <property type="entry name" value="Kinase-like_dom_sf"/>
</dbReference>
<evidence type="ECO:0000259" key="1">
    <source>
        <dbReference type="Pfam" id="PF01636"/>
    </source>
</evidence>
<evidence type="ECO:0000313" key="3">
    <source>
        <dbReference type="Proteomes" id="UP000321685"/>
    </source>
</evidence>
<dbReference type="EMBL" id="BJVJ01000110">
    <property type="protein sequence ID" value="GEL26771.1"/>
    <property type="molecule type" value="Genomic_DNA"/>
</dbReference>